<proteinExistence type="predicted"/>
<organism evidence="2 3">
    <name type="scientific">Klebsiella aerogenes (strain ATCC 13048 / DSM 30053 / CCUG 1429 / JCM 1235 / KCTC 2190 / NBRC 13534 / NCIMB 10102 / NCTC 10006 / CDC 819-56)</name>
    <name type="common">Enterobacter aerogenes</name>
    <dbReference type="NCBI Taxonomy" id="1028307"/>
    <lineage>
        <taxon>Bacteria</taxon>
        <taxon>Pseudomonadati</taxon>
        <taxon>Pseudomonadota</taxon>
        <taxon>Gammaproteobacteria</taxon>
        <taxon>Enterobacterales</taxon>
        <taxon>Enterobacteriaceae</taxon>
        <taxon>Klebsiella/Raoultella group</taxon>
        <taxon>Klebsiella</taxon>
    </lineage>
</organism>
<evidence type="ECO:0000313" key="2">
    <source>
        <dbReference type="EMBL" id="AEG99132.1"/>
    </source>
</evidence>
<dbReference type="eggNOG" id="ENOG5032CMP">
    <property type="taxonomic scope" value="Bacteria"/>
</dbReference>
<name>A0A0H3FXL0_KLEAK</name>
<keyword evidence="3" id="KW-1185">Reference proteome</keyword>
<accession>A0A0H3FXL0</accession>
<dbReference type="InterPro" id="IPR032637">
    <property type="entry name" value="Phage_holin-like"/>
</dbReference>
<sequence length="152" mass="15755">MRGLFFFPSILRGLTAIRGGLMSDPLTGTGLIFGGGLIGSVVYGVITHTDFGVVFGAFGGAVFYVATTANLTRGRQIAYFMTSFIVGVLAAGLLGSKFTTWTGYTDRPLDALGAVVASAVTIKVLTFINSQDLSSLFGLLSRLRGGGSSGNK</sequence>
<dbReference type="HOGENOM" id="CLU_136127_0_1_6"/>
<keyword evidence="1" id="KW-1133">Transmembrane helix</keyword>
<gene>
    <name evidence="2" type="ordered locus">EAE_21135</name>
</gene>
<keyword evidence="1" id="KW-0812">Transmembrane</keyword>
<evidence type="ECO:0000313" key="3">
    <source>
        <dbReference type="Proteomes" id="UP000008881"/>
    </source>
</evidence>
<dbReference type="Pfam" id="PF16931">
    <property type="entry name" value="Phage_holin_8"/>
    <property type="match status" value="1"/>
</dbReference>
<dbReference type="OrthoDB" id="6499824at2"/>
<evidence type="ECO:0008006" key="4">
    <source>
        <dbReference type="Google" id="ProtNLM"/>
    </source>
</evidence>
<dbReference type="EMBL" id="CP002824">
    <property type="protein sequence ID" value="AEG99132.1"/>
    <property type="molecule type" value="Genomic_DNA"/>
</dbReference>
<feature type="transmembrane region" description="Helical" evidence="1">
    <location>
        <begin position="77"/>
        <end position="96"/>
    </location>
</feature>
<reference evidence="2 3" key="1">
    <citation type="journal article" date="2012" name="J. Bacteriol.">
        <title>Complete genome sequence of Enterobacter aerogenes KCTC 2190.</title>
        <authorList>
            <person name="Shin S.H."/>
            <person name="Kim S."/>
            <person name="Kim J.Y."/>
            <person name="Lee S."/>
            <person name="Um Y."/>
            <person name="Oh M.K."/>
            <person name="Kim Y.R."/>
            <person name="Lee J."/>
            <person name="Yang K.S."/>
        </authorList>
    </citation>
    <scope>NUCLEOTIDE SEQUENCE [LARGE SCALE GENOMIC DNA]</scope>
    <source>
        <strain evidence="2 3">KCTC 2190</strain>
    </source>
</reference>
<feature type="transmembrane region" description="Helical" evidence="1">
    <location>
        <begin position="53"/>
        <end position="71"/>
    </location>
</feature>
<protein>
    <recommendedName>
        <fullName evidence="4">Prophage membrane protein</fullName>
    </recommendedName>
</protein>
<keyword evidence="1" id="KW-0472">Membrane</keyword>
<evidence type="ECO:0000256" key="1">
    <source>
        <dbReference type="SAM" id="Phobius"/>
    </source>
</evidence>
<feature type="transmembrane region" description="Helical" evidence="1">
    <location>
        <begin position="26"/>
        <end position="46"/>
    </location>
</feature>
<dbReference type="KEGG" id="eae:EAE_21135"/>
<feature type="transmembrane region" description="Helical" evidence="1">
    <location>
        <begin position="108"/>
        <end position="128"/>
    </location>
</feature>
<dbReference type="Proteomes" id="UP000008881">
    <property type="component" value="Chromosome"/>
</dbReference>
<dbReference type="AlphaFoldDB" id="A0A0H3FXL0"/>